<feature type="domain" description="PITH" evidence="3">
    <location>
        <begin position="20"/>
        <end position="195"/>
    </location>
</feature>
<organism evidence="4 7">
    <name type="scientific">Strigomonas culicis</name>
    <dbReference type="NCBI Taxonomy" id="28005"/>
    <lineage>
        <taxon>Eukaryota</taxon>
        <taxon>Discoba</taxon>
        <taxon>Euglenozoa</taxon>
        <taxon>Kinetoplastea</taxon>
        <taxon>Metakinetoplastina</taxon>
        <taxon>Trypanosomatida</taxon>
        <taxon>Trypanosomatidae</taxon>
        <taxon>Strigomonadinae</taxon>
        <taxon>Strigomonas</taxon>
    </lineage>
</organism>
<reference evidence="4" key="2">
    <citation type="submission" date="2013-03" db="EMBL/GenBank/DDBJ databases">
        <authorList>
            <person name="Motta M.C.M."/>
            <person name="Martins A.C.A."/>
            <person name="Preta C.M.C.C."/>
            <person name="Silva R."/>
            <person name="de Souza S.S."/>
            <person name="Klein C.C."/>
            <person name="de Almeida L.G.P."/>
            <person name="Cunha O.L."/>
            <person name="Colabardini A.C."/>
            <person name="Lima B.A."/>
            <person name="Machado C.R."/>
            <person name="Soares C.M.A."/>
            <person name="de Menezes C.B.A."/>
            <person name="Bartolomeu D.C."/>
            <person name="Grisard E.C."/>
            <person name="Fantinatti-Garboggini F."/>
            <person name="Rodrigues-Luiz G.F."/>
            <person name="Wagner G."/>
            <person name="Goldman G.H."/>
            <person name="Fietto J.L.R."/>
            <person name="Ciapina L.P."/>
            <person name="Brocchi M."/>
            <person name="Elias M.C."/>
            <person name="Goldman M.H.S."/>
            <person name="Sagot M.-F."/>
            <person name="Pereira M."/>
            <person name="Stoco P.H."/>
            <person name="Teixeira S.M.R."/>
            <person name="de Mendonca-Neto R.P."/>
            <person name="Maciel T.E.F."/>
            <person name="Mendes T.A.O."/>
            <person name="Urmenyi T.P."/>
            <person name="Teixeira M.M.G."/>
            <person name="de Camargo E.F.P."/>
            <person name="de Sousa W."/>
            <person name="Schenkman S."/>
            <person name="de Vasconcelos A.T.R."/>
        </authorList>
    </citation>
    <scope>NUCLEOTIDE SEQUENCE</scope>
</reference>
<dbReference type="EMBL" id="ATMH01002844">
    <property type="protein sequence ID" value="EPY32372.1"/>
    <property type="molecule type" value="Genomic_DNA"/>
</dbReference>
<dbReference type="GO" id="GO:0005737">
    <property type="term" value="C:cytoplasm"/>
    <property type="evidence" value="ECO:0007669"/>
    <property type="project" value="UniProtKB-ARBA"/>
</dbReference>
<reference evidence="4 7" key="1">
    <citation type="journal article" date="2013" name="PLoS ONE">
        <title>Predicting the Proteins of Angomonas deanei, Strigomonas culicis and Their Respective Endosymbionts Reveals New Aspects of the Trypanosomatidae Family.</title>
        <authorList>
            <person name="Motta M.C."/>
            <person name="Martins A.C."/>
            <person name="de Souza S.S."/>
            <person name="Catta-Preta C.M."/>
            <person name="Silva R."/>
            <person name="Klein C.C."/>
            <person name="de Almeida L.G."/>
            <person name="de Lima Cunha O."/>
            <person name="Ciapina L.P."/>
            <person name="Brocchi M."/>
            <person name="Colabardini A.C."/>
            <person name="de Araujo Lima B."/>
            <person name="Machado C.R."/>
            <person name="de Almeida Soares C.M."/>
            <person name="Probst C.M."/>
            <person name="de Menezes C.B."/>
            <person name="Thompson C.E."/>
            <person name="Bartholomeu D.C."/>
            <person name="Gradia D.F."/>
            <person name="Pavoni D.P."/>
            <person name="Grisard E.C."/>
            <person name="Fantinatti-Garboggini F."/>
            <person name="Marchini F.K."/>
            <person name="Rodrigues-Luiz G.F."/>
            <person name="Wagner G."/>
            <person name="Goldman G.H."/>
            <person name="Fietto J.L."/>
            <person name="Elias M.C."/>
            <person name="Goldman M.H."/>
            <person name="Sagot M.F."/>
            <person name="Pereira M."/>
            <person name="Stoco P.H."/>
            <person name="de Mendonca-Neto R.P."/>
            <person name="Teixeira S.M."/>
            <person name="Maciel T.E."/>
            <person name="de Oliveira Mendes T.A."/>
            <person name="Urmenyi T.P."/>
            <person name="de Souza W."/>
            <person name="Schenkman S."/>
            <person name="de Vasconcelos A.T."/>
        </authorList>
    </citation>
    <scope>NUCLEOTIDE SEQUENCE [LARGE SCALE GENOMIC DNA]</scope>
</reference>
<comment type="caution">
    <text evidence="4">The sequence shown here is derived from an EMBL/GenBank/DDBJ whole genome shotgun (WGS) entry which is preliminary data.</text>
</comment>
<feature type="region of interest" description="Disordered" evidence="2">
    <location>
        <begin position="196"/>
        <end position="218"/>
    </location>
</feature>
<dbReference type="PANTHER" id="PTHR12175">
    <property type="entry name" value="AD039 HT014 THIOREDOXIN FAMILY TRP26"/>
    <property type="match status" value="1"/>
</dbReference>
<dbReference type="InterPro" id="IPR037047">
    <property type="entry name" value="PITH_dom_sf"/>
</dbReference>
<evidence type="ECO:0000313" key="6">
    <source>
        <dbReference type="EMBL" id="EPY32372.1"/>
    </source>
</evidence>
<dbReference type="EMBL" id="ATMH01005073">
    <property type="protein sequence ID" value="EPY28507.1"/>
    <property type="molecule type" value="Genomic_DNA"/>
</dbReference>
<dbReference type="EMBL" id="ATMH01007001">
    <property type="protein sequence ID" value="EPY24794.1"/>
    <property type="molecule type" value="Genomic_DNA"/>
</dbReference>
<dbReference type="AlphaFoldDB" id="S9U7K8"/>
<dbReference type="OrthoDB" id="2635at2759"/>
<evidence type="ECO:0000256" key="1">
    <source>
        <dbReference type="ARBA" id="ARBA00025788"/>
    </source>
</evidence>
<dbReference type="Proteomes" id="UP000015354">
    <property type="component" value="Unassembled WGS sequence"/>
</dbReference>
<comment type="similarity">
    <text evidence="1">Belongs to the PITHD1 family.</text>
</comment>
<evidence type="ECO:0000313" key="4">
    <source>
        <dbReference type="EMBL" id="EPY24794.1"/>
    </source>
</evidence>
<dbReference type="Gene3D" id="2.60.120.470">
    <property type="entry name" value="PITH domain"/>
    <property type="match status" value="1"/>
</dbReference>
<dbReference type="InterPro" id="IPR008979">
    <property type="entry name" value="Galactose-bd-like_sf"/>
</dbReference>
<name>S9U7K8_9TRYP</name>
<dbReference type="SUPFAM" id="SSF49785">
    <property type="entry name" value="Galactose-binding domain-like"/>
    <property type="match status" value="1"/>
</dbReference>
<feature type="compositionally biased region" description="Basic and acidic residues" evidence="2">
    <location>
        <begin position="199"/>
        <end position="210"/>
    </location>
</feature>
<dbReference type="InterPro" id="IPR045099">
    <property type="entry name" value="PITH1-like"/>
</dbReference>
<evidence type="ECO:0000313" key="5">
    <source>
        <dbReference type="EMBL" id="EPY28507.1"/>
    </source>
</evidence>
<protein>
    <recommendedName>
        <fullName evidence="3">PITH domain-containing protein</fullName>
    </recommendedName>
</protein>
<evidence type="ECO:0000256" key="2">
    <source>
        <dbReference type="SAM" id="MobiDB-lite"/>
    </source>
</evidence>
<sequence length="218" mass="23914">MPCNCGRNVGLHNHLGDVGMREGGFGIGTPLNNCVDLAFIQLWNSKNTPNEAERIFSPKTPDNNDPISSDGDPELLILVPLSAVCRIKGVSILGPVSSAAPSKVKIFANPVEVSGFDSIRRLIPQEEIELSQLGGDDRIVYKLNPVKFLNVSRLVFFFEHSFDEEETEVLRIDLFGENSGKPTHDQVATNLVYEGRPNPADHQEVEEKRQLLAPGGVV</sequence>
<dbReference type="PANTHER" id="PTHR12175:SF1">
    <property type="entry name" value="PITH DOMAIN-CONTAINING PROTEIN 1"/>
    <property type="match status" value="1"/>
</dbReference>
<dbReference type="InterPro" id="IPR010400">
    <property type="entry name" value="PITH_dom"/>
</dbReference>
<dbReference type="PROSITE" id="PS51532">
    <property type="entry name" value="PITH"/>
    <property type="match status" value="1"/>
</dbReference>
<gene>
    <name evidence="6" type="ORF">STCU_02844</name>
    <name evidence="5" type="ORF">STCU_05073</name>
    <name evidence="4" type="ORF">STCU_07001</name>
</gene>
<dbReference type="Pfam" id="PF06201">
    <property type="entry name" value="PITH"/>
    <property type="match status" value="1"/>
</dbReference>
<keyword evidence="7" id="KW-1185">Reference proteome</keyword>
<evidence type="ECO:0000259" key="3">
    <source>
        <dbReference type="PROSITE" id="PS51532"/>
    </source>
</evidence>
<proteinExistence type="inferred from homology"/>
<accession>S9U7K8</accession>
<evidence type="ECO:0000313" key="7">
    <source>
        <dbReference type="Proteomes" id="UP000015354"/>
    </source>
</evidence>